<dbReference type="Gene3D" id="3.20.20.80">
    <property type="entry name" value="Glycosidases"/>
    <property type="match status" value="1"/>
</dbReference>
<dbReference type="GO" id="GO:0000272">
    <property type="term" value="P:polysaccharide catabolic process"/>
    <property type="evidence" value="ECO:0007669"/>
    <property type="project" value="InterPro"/>
</dbReference>
<evidence type="ECO:0000256" key="2">
    <source>
        <dbReference type="ARBA" id="ARBA00023295"/>
    </source>
</evidence>
<dbReference type="eggNOG" id="COG2730">
    <property type="taxonomic scope" value="Bacteria"/>
</dbReference>
<dbReference type="InParanoid" id="D1C2X9"/>
<dbReference type="CAZy" id="GH39">
    <property type="family name" value="Glycoside Hydrolase Family 39"/>
</dbReference>
<keyword evidence="4" id="KW-0472">Membrane</keyword>
<proteinExistence type="inferred from homology"/>
<dbReference type="STRING" id="479434.Sthe_1160"/>
<dbReference type="KEGG" id="sti:Sthe_1160"/>
<dbReference type="RefSeq" id="WP_012871643.1">
    <property type="nucleotide sequence ID" value="NC_013523.1"/>
</dbReference>
<dbReference type="Pfam" id="PF00150">
    <property type="entry name" value="Cellulase"/>
    <property type="match status" value="1"/>
</dbReference>
<dbReference type="InterPro" id="IPR017853">
    <property type="entry name" value="GH"/>
</dbReference>
<dbReference type="PANTHER" id="PTHR12631">
    <property type="entry name" value="ALPHA-L-IDURONIDASE"/>
    <property type="match status" value="1"/>
</dbReference>
<sequence>MSHTVAPQQDIRAGVRTTRRSCAGTIAALFLLIASLGLEAWNIYVRAPWAPVRERPTPIQTITFAQVNPYGVNTFLADDVEPWKREKTMEMIAAAGIGWIKQGFLWSEIEPARGSHWDEKWQQDAWKKYDEIVALAERYGVRIIARLDHTPAWARPPDTTPNTPPTDPEDFANFVATFVQRYRGRVQFIQIWNEPNLAVEWGGRVDPAGYARLLEAAYRRAKAVDPNVVILSAPMAMTTEHSDRAMPELDYWRELYRLGAGAYFDIMSASAYGLDQPPTAEPHPDRINVRRIELLREVMVEFGDEHKAVWLNEYGWNAAPDTMDADQLVWRRVTEDQQAAWTPEGIAWMRENLPWVGTVSIWYFRQIGNIPPSDPLYYFRIVDVEFTPRRAYLTVQRDATARQLALPGIYGEMEAPIVAFGTWPRVSDQRAMGGQYIRSDQPGAAIELRFSGSEVTLLLPPVAPRGRLYVEVDGRPASGAGIQRDSAGRAYIDLSSLPVGTREIPIVSGLGSDRPQAEHRVRLTLGSASELAIDGVAVAYRRTYTQFGAYALAGLAGVAAAGILMRRRP</sequence>
<keyword evidence="7" id="KW-1185">Reference proteome</keyword>
<organism evidence="6 7">
    <name type="scientific">Sphaerobacter thermophilus (strain ATCC 49802 / DSM 20745 / KCCM 41009 / NCIMB 13125 / S 6022)</name>
    <dbReference type="NCBI Taxonomy" id="479434"/>
    <lineage>
        <taxon>Bacteria</taxon>
        <taxon>Pseudomonadati</taxon>
        <taxon>Thermomicrobiota</taxon>
        <taxon>Thermomicrobia</taxon>
        <taxon>Sphaerobacterales</taxon>
        <taxon>Sphaerobacterineae</taxon>
        <taxon>Sphaerobacteraceae</taxon>
        <taxon>Sphaerobacter</taxon>
    </lineage>
</organism>
<dbReference type="Gene3D" id="2.60.120.260">
    <property type="entry name" value="Galactose-binding domain-like"/>
    <property type="match status" value="1"/>
</dbReference>
<dbReference type="InterPro" id="IPR051923">
    <property type="entry name" value="Glycosyl_Hydrolase_39"/>
</dbReference>
<evidence type="ECO:0000256" key="1">
    <source>
        <dbReference type="ARBA" id="ARBA00022801"/>
    </source>
</evidence>
<keyword evidence="4" id="KW-0812">Transmembrane</keyword>
<dbReference type="HOGENOM" id="CLU_034735_0_0_0"/>
<reference evidence="7" key="1">
    <citation type="submission" date="2009-11" db="EMBL/GenBank/DDBJ databases">
        <title>The complete chromosome 1 of Sphaerobacter thermophilus DSM 20745.</title>
        <authorList>
            <person name="Lucas S."/>
            <person name="Copeland A."/>
            <person name="Lapidus A."/>
            <person name="Glavina del Rio T."/>
            <person name="Dalin E."/>
            <person name="Tice H."/>
            <person name="Bruce D."/>
            <person name="Goodwin L."/>
            <person name="Pitluck S."/>
            <person name="Kyrpides N."/>
            <person name="Mavromatis K."/>
            <person name="Ivanova N."/>
            <person name="Mikhailova N."/>
            <person name="LaButti K.M."/>
            <person name="Clum A."/>
            <person name="Sun H.I."/>
            <person name="Brettin T."/>
            <person name="Detter J.C."/>
            <person name="Han C."/>
            <person name="Larimer F."/>
            <person name="Land M."/>
            <person name="Hauser L."/>
            <person name="Markowitz V."/>
            <person name="Cheng J.F."/>
            <person name="Hugenholtz P."/>
            <person name="Woyke T."/>
            <person name="Wu D."/>
            <person name="Steenblock K."/>
            <person name="Schneider S."/>
            <person name="Pukall R."/>
            <person name="Goeker M."/>
            <person name="Klenk H.P."/>
            <person name="Eisen J.A."/>
        </authorList>
    </citation>
    <scope>NUCLEOTIDE SEQUENCE [LARGE SCALE GENOMIC DNA]</scope>
    <source>
        <strain evidence="7">ATCC 49802 / DSM 20745 / S 6022</strain>
    </source>
</reference>
<gene>
    <name evidence="6" type="ordered locus">Sthe_1160</name>
</gene>
<evidence type="ECO:0000313" key="7">
    <source>
        <dbReference type="Proteomes" id="UP000002027"/>
    </source>
</evidence>
<dbReference type="AlphaFoldDB" id="D1C2X9"/>
<comment type="similarity">
    <text evidence="3">Belongs to the glycosyl hydrolase 5 (cellulase A) family.</text>
</comment>
<feature type="domain" description="Glycoside hydrolase family 5" evidence="5">
    <location>
        <begin position="67"/>
        <end position="231"/>
    </location>
</feature>
<dbReference type="Proteomes" id="UP000002027">
    <property type="component" value="Chromosome 1"/>
</dbReference>
<reference evidence="6 7" key="2">
    <citation type="journal article" date="2010" name="Stand. Genomic Sci.">
        <title>Complete genome sequence of Desulfohalobium retbaense type strain (HR(100)).</title>
        <authorList>
            <person name="Spring S."/>
            <person name="Nolan M."/>
            <person name="Lapidus A."/>
            <person name="Glavina Del Rio T."/>
            <person name="Copeland A."/>
            <person name="Tice H."/>
            <person name="Cheng J.F."/>
            <person name="Lucas S."/>
            <person name="Land M."/>
            <person name="Chen F."/>
            <person name="Bruce D."/>
            <person name="Goodwin L."/>
            <person name="Pitluck S."/>
            <person name="Ivanova N."/>
            <person name="Mavromatis K."/>
            <person name="Mikhailova N."/>
            <person name="Pati A."/>
            <person name="Chen A."/>
            <person name="Palaniappan K."/>
            <person name="Hauser L."/>
            <person name="Chang Y.J."/>
            <person name="Jeffries C.D."/>
            <person name="Munk C."/>
            <person name="Kiss H."/>
            <person name="Chain P."/>
            <person name="Han C."/>
            <person name="Brettin T."/>
            <person name="Detter J.C."/>
            <person name="Schuler E."/>
            <person name="Goker M."/>
            <person name="Rohde M."/>
            <person name="Bristow J."/>
            <person name="Eisen J.A."/>
            <person name="Markowitz V."/>
            <person name="Hugenholtz P."/>
            <person name="Kyrpides N.C."/>
            <person name="Klenk H.P."/>
        </authorList>
    </citation>
    <scope>NUCLEOTIDE SEQUENCE [LARGE SCALE GENOMIC DNA]</scope>
    <source>
        <strain evidence="7">ATCC 49802 / DSM 20745 / S 6022</strain>
    </source>
</reference>
<dbReference type="EMBL" id="CP001823">
    <property type="protein sequence ID" value="ACZ38596.1"/>
    <property type="molecule type" value="Genomic_DNA"/>
</dbReference>
<evidence type="ECO:0000259" key="5">
    <source>
        <dbReference type="Pfam" id="PF00150"/>
    </source>
</evidence>
<dbReference type="InterPro" id="IPR001547">
    <property type="entry name" value="Glyco_hydro_5"/>
</dbReference>
<dbReference type="GO" id="GO:0004553">
    <property type="term" value="F:hydrolase activity, hydrolyzing O-glycosyl compounds"/>
    <property type="evidence" value="ECO:0007669"/>
    <property type="project" value="InterPro"/>
</dbReference>
<evidence type="ECO:0000256" key="4">
    <source>
        <dbReference type="SAM" id="Phobius"/>
    </source>
</evidence>
<dbReference type="SUPFAM" id="SSF51445">
    <property type="entry name" value="(Trans)glycosidases"/>
    <property type="match status" value="1"/>
</dbReference>
<dbReference type="PANTHER" id="PTHR12631:SF10">
    <property type="entry name" value="BETA-XYLOSIDASE-LIKE PROTEIN-RELATED"/>
    <property type="match status" value="1"/>
</dbReference>
<name>D1C2X9_SPHTD</name>
<feature type="transmembrane region" description="Helical" evidence="4">
    <location>
        <begin position="21"/>
        <end position="44"/>
    </location>
</feature>
<protein>
    <recommendedName>
        <fullName evidence="5">Glycoside hydrolase family 5 domain-containing protein</fullName>
    </recommendedName>
</protein>
<keyword evidence="2 3" id="KW-0326">Glycosidase</keyword>
<keyword evidence="1 3" id="KW-0378">Hydrolase</keyword>
<keyword evidence="4" id="KW-1133">Transmembrane helix</keyword>
<feature type="transmembrane region" description="Helical" evidence="4">
    <location>
        <begin position="547"/>
        <end position="565"/>
    </location>
</feature>
<evidence type="ECO:0000256" key="3">
    <source>
        <dbReference type="RuleBase" id="RU361153"/>
    </source>
</evidence>
<evidence type="ECO:0000313" key="6">
    <source>
        <dbReference type="EMBL" id="ACZ38596.1"/>
    </source>
</evidence>
<accession>D1C2X9</accession>